<dbReference type="GO" id="GO:0003676">
    <property type="term" value="F:nucleic acid binding"/>
    <property type="evidence" value="ECO:0007669"/>
    <property type="project" value="InterPro"/>
</dbReference>
<dbReference type="InterPro" id="IPR023211">
    <property type="entry name" value="DNA_pol_palm_dom_sf"/>
</dbReference>
<proteinExistence type="predicted"/>
<dbReference type="SUPFAM" id="SSF56672">
    <property type="entry name" value="DNA/RNA polymerases"/>
    <property type="match status" value="1"/>
</dbReference>
<accession>A0A6M3T8C9</accession>
<evidence type="ECO:0000256" key="2">
    <source>
        <dbReference type="ARBA" id="ARBA00022801"/>
    </source>
</evidence>
<protein>
    <submittedName>
        <fullName evidence="4">DNA polymerase B family protein</fullName>
    </submittedName>
</protein>
<organism evidence="4 5">
    <name type="scientific">Sphingomonas phage Lucius</name>
    <dbReference type="NCBI Taxonomy" id="2686313"/>
    <lineage>
        <taxon>Viruses</taxon>
        <taxon>Duplodnaviria</taxon>
        <taxon>Heunggongvirae</taxon>
        <taxon>Uroviricota</taxon>
        <taxon>Caudoviricetes</taxon>
        <taxon>Johnpaulvirinae</taxon>
        <taxon>Kharnvirus</taxon>
        <taxon>Kharnvirus lucius</taxon>
    </lineage>
</organism>
<dbReference type="GeneID" id="79585652"/>
<dbReference type="InterPro" id="IPR036397">
    <property type="entry name" value="RNaseH_sf"/>
</dbReference>
<dbReference type="SUPFAM" id="SSF53098">
    <property type="entry name" value="Ribonuclease H-like"/>
    <property type="match status" value="1"/>
</dbReference>
<dbReference type="KEGG" id="vg:79585652"/>
<dbReference type="InterPro" id="IPR043502">
    <property type="entry name" value="DNA/RNA_pol_sf"/>
</dbReference>
<keyword evidence="3" id="KW-1194">Viral DNA replication</keyword>
<dbReference type="GO" id="GO:0016787">
    <property type="term" value="F:hydrolase activity"/>
    <property type="evidence" value="ECO:0007669"/>
    <property type="project" value="UniProtKB-KW"/>
</dbReference>
<name>A0A6M3T8C9_9CAUD</name>
<dbReference type="EMBL" id="MN734438">
    <property type="protein sequence ID" value="QJD54464.1"/>
    <property type="molecule type" value="Genomic_DNA"/>
</dbReference>
<sequence>MFFDDEPSPFHMKRKRFTGPLRALSYPPKFREYSQDPFNEFAPGDEVVVDTECYRNYWLAMFKHVKSEKYFYLEQRGGGCFVWGDVLAYAMWFFKTISFNGQKYDLPMVQLACQAAHTVDLKERSDEIIKDGKIFHNSNPGYNHIDLWDVAPLPDTSLKTYGARFHTKRLQELPIDPDAMLSEADMDFIRDYCANDCDITEGLYEELRGGIELRESMSAEYKTDLRSKSDAQVAEAVICAELKKLTGYWPKRPEYDEDFAFNYVAPDYVHFQTPALQAALRTVLGSTFKLDAGGSPQMPEDIANLKIRIGNSTYKMGMGGLHSSEKSKTYRADDEYVLIDRDVASFYPFIILNNGYMPEHLGHNFLTVFRTIVERRLHAKDMAKQCKKAGDAEAAVTWAIEADGLKITINGTFGKLGSMYSALYAPKLLIQTTITGQLSILMLIEAIELAGIGVISANTDGIVIRCPHSRVADLNAIVAEWEALTRFTTEETRYGVVASRDVNSYLALKLKFDAETKQWTNEPDGDPKSRYYDERMGVKSKGAGVYCERGSALNSPLSKNPEYLVLNDALVAFVAQGKRPEDTIAECNDIRRFIAAKNVRGGGHQDGQYLGKVVRWYMSKGHFAAINYVLSGNQVGGTNGAMPLMELPDDIPADLDRAWYVERAYETLDKLGWYGNKPEQVDMFA</sequence>
<evidence type="ECO:0000313" key="5">
    <source>
        <dbReference type="Proteomes" id="UP000502416"/>
    </source>
</evidence>
<evidence type="ECO:0000256" key="3">
    <source>
        <dbReference type="ARBA" id="ARBA00023109"/>
    </source>
</evidence>
<keyword evidence="5" id="KW-1185">Reference proteome</keyword>
<dbReference type="InterPro" id="IPR012337">
    <property type="entry name" value="RNaseH-like_sf"/>
</dbReference>
<keyword evidence="1" id="KW-0540">Nuclease</keyword>
<dbReference type="Gene3D" id="3.90.1600.10">
    <property type="entry name" value="Palm domain of DNA polymerase"/>
    <property type="match status" value="1"/>
</dbReference>
<reference evidence="4 5" key="1">
    <citation type="submission" date="2019-11" db="EMBL/GenBank/DDBJ databases">
        <authorList>
            <person name="Hylling O."/>
            <person name="Hansen L.H."/>
            <person name="Johansen A."/>
        </authorList>
    </citation>
    <scope>NUCLEOTIDE SEQUENCE [LARGE SCALE GENOMIC DNA]</scope>
</reference>
<dbReference type="Gene3D" id="3.30.420.10">
    <property type="entry name" value="Ribonuclease H-like superfamily/Ribonuclease H"/>
    <property type="match status" value="1"/>
</dbReference>
<evidence type="ECO:0000313" key="4">
    <source>
        <dbReference type="EMBL" id="QJD54464.1"/>
    </source>
</evidence>
<keyword evidence="3" id="KW-0235">DNA replication</keyword>
<dbReference type="Proteomes" id="UP000502416">
    <property type="component" value="Segment"/>
</dbReference>
<dbReference type="GO" id="GO:0004518">
    <property type="term" value="F:nuclease activity"/>
    <property type="evidence" value="ECO:0007669"/>
    <property type="project" value="UniProtKB-KW"/>
</dbReference>
<evidence type="ECO:0000256" key="1">
    <source>
        <dbReference type="ARBA" id="ARBA00022722"/>
    </source>
</evidence>
<dbReference type="GO" id="GO:0039693">
    <property type="term" value="P:viral DNA genome replication"/>
    <property type="evidence" value="ECO:0007669"/>
    <property type="project" value="UniProtKB-KW"/>
</dbReference>
<keyword evidence="2" id="KW-0378">Hydrolase</keyword>
<dbReference type="RefSeq" id="YP_010738285.1">
    <property type="nucleotide sequence ID" value="NC_073025.1"/>
</dbReference>